<evidence type="ECO:0000313" key="1">
    <source>
        <dbReference type="EMBL" id="GBP78298.1"/>
    </source>
</evidence>
<keyword evidence="2" id="KW-1185">Reference proteome</keyword>
<protein>
    <submittedName>
        <fullName evidence="1">Uncharacterized protein</fullName>
    </submittedName>
</protein>
<name>A0A4C1YQ70_EUMVA</name>
<dbReference type="EMBL" id="BGZK01001365">
    <property type="protein sequence ID" value="GBP78298.1"/>
    <property type="molecule type" value="Genomic_DNA"/>
</dbReference>
<reference evidence="1 2" key="1">
    <citation type="journal article" date="2019" name="Commun. Biol.">
        <title>The bagworm genome reveals a unique fibroin gene that provides high tensile strength.</title>
        <authorList>
            <person name="Kono N."/>
            <person name="Nakamura H."/>
            <person name="Ohtoshi R."/>
            <person name="Tomita M."/>
            <person name="Numata K."/>
            <person name="Arakawa K."/>
        </authorList>
    </citation>
    <scope>NUCLEOTIDE SEQUENCE [LARGE SCALE GENOMIC DNA]</scope>
</reference>
<dbReference type="AlphaFoldDB" id="A0A4C1YQ70"/>
<proteinExistence type="predicted"/>
<comment type="caution">
    <text evidence="1">The sequence shown here is derived from an EMBL/GenBank/DDBJ whole genome shotgun (WGS) entry which is preliminary data.</text>
</comment>
<evidence type="ECO:0000313" key="2">
    <source>
        <dbReference type="Proteomes" id="UP000299102"/>
    </source>
</evidence>
<organism evidence="1 2">
    <name type="scientific">Eumeta variegata</name>
    <name type="common">Bagworm moth</name>
    <name type="synonym">Eumeta japonica</name>
    <dbReference type="NCBI Taxonomy" id="151549"/>
    <lineage>
        <taxon>Eukaryota</taxon>
        <taxon>Metazoa</taxon>
        <taxon>Ecdysozoa</taxon>
        <taxon>Arthropoda</taxon>
        <taxon>Hexapoda</taxon>
        <taxon>Insecta</taxon>
        <taxon>Pterygota</taxon>
        <taxon>Neoptera</taxon>
        <taxon>Endopterygota</taxon>
        <taxon>Lepidoptera</taxon>
        <taxon>Glossata</taxon>
        <taxon>Ditrysia</taxon>
        <taxon>Tineoidea</taxon>
        <taxon>Psychidae</taxon>
        <taxon>Oiketicinae</taxon>
        <taxon>Eumeta</taxon>
    </lineage>
</organism>
<dbReference type="Proteomes" id="UP000299102">
    <property type="component" value="Unassembled WGS sequence"/>
</dbReference>
<gene>
    <name evidence="1" type="ORF">EVAR_52352_1</name>
</gene>
<accession>A0A4C1YQ70</accession>
<sequence>MRANEASRPFHLAWADRVLVGYRNRDASTMRTCEGTPTGGVLLCIRNSEKWLKGELRRSRNSDYDQPLIISTERSQRRSCQIERTPVLLLDNTAA</sequence>